<dbReference type="RefSeq" id="WP_138773601.1">
    <property type="nucleotide sequence ID" value="NZ_JBHSSX010000009.1"/>
</dbReference>
<dbReference type="InterPro" id="IPR029069">
    <property type="entry name" value="HotDog_dom_sf"/>
</dbReference>
<dbReference type="PANTHER" id="PTHR43664:SF1">
    <property type="entry name" value="BETA-METHYLMALYL-COA DEHYDRATASE"/>
    <property type="match status" value="1"/>
</dbReference>
<gene>
    <name evidence="2" type="ORF">FGS76_15740</name>
</gene>
<keyword evidence="3" id="KW-1185">Reference proteome</keyword>
<dbReference type="Proteomes" id="UP000739180">
    <property type="component" value="Unassembled WGS sequence"/>
</dbReference>
<proteinExistence type="predicted"/>
<evidence type="ECO:0000259" key="1">
    <source>
        <dbReference type="Pfam" id="PF01575"/>
    </source>
</evidence>
<protein>
    <submittedName>
        <fullName evidence="2">MaoC family dehydratase</fullName>
    </submittedName>
</protein>
<dbReference type="Pfam" id="PF01575">
    <property type="entry name" value="MaoC_dehydratas"/>
    <property type="match status" value="1"/>
</dbReference>
<organism evidence="2 3">
    <name type="scientific">Alloalcanivorax gelatiniphagus</name>
    <dbReference type="NCBI Taxonomy" id="1194167"/>
    <lineage>
        <taxon>Bacteria</taxon>
        <taxon>Pseudomonadati</taxon>
        <taxon>Pseudomonadota</taxon>
        <taxon>Gammaproteobacteria</taxon>
        <taxon>Oceanospirillales</taxon>
        <taxon>Alcanivoracaceae</taxon>
        <taxon>Alloalcanivorax</taxon>
    </lineage>
</organism>
<dbReference type="EMBL" id="VCQT01000045">
    <property type="protein sequence ID" value="TMW10765.1"/>
    <property type="molecule type" value="Genomic_DNA"/>
</dbReference>
<evidence type="ECO:0000313" key="2">
    <source>
        <dbReference type="EMBL" id="TMW10765.1"/>
    </source>
</evidence>
<dbReference type="PANTHER" id="PTHR43664">
    <property type="entry name" value="MONOAMINE OXIDASE-RELATED"/>
    <property type="match status" value="1"/>
</dbReference>
<sequence>MAVTTFAVPQSDRYFEDYPEGAVYEFGPIEVDEEELLSFARRFDPQPMHIDPEAAAAGPFGGLIASGWHTLSLMMRLMVDHYVSEVAGLASPGVDEVRWLRPVRPGDRLTLRATVLEARPSRSKADRGVIFALMESVNQDGQVVASFKGMNLILKRPA</sequence>
<comment type="caution">
    <text evidence="2">The sequence shown here is derived from an EMBL/GenBank/DDBJ whole genome shotgun (WGS) entry which is preliminary data.</text>
</comment>
<evidence type="ECO:0000313" key="3">
    <source>
        <dbReference type="Proteomes" id="UP000739180"/>
    </source>
</evidence>
<dbReference type="InterPro" id="IPR052342">
    <property type="entry name" value="MCH/BMMD"/>
</dbReference>
<feature type="domain" description="MaoC-like" evidence="1">
    <location>
        <begin position="22"/>
        <end position="122"/>
    </location>
</feature>
<dbReference type="Gene3D" id="3.10.129.10">
    <property type="entry name" value="Hotdog Thioesterase"/>
    <property type="match status" value="1"/>
</dbReference>
<dbReference type="InterPro" id="IPR002539">
    <property type="entry name" value="MaoC-like_dom"/>
</dbReference>
<dbReference type="SUPFAM" id="SSF54637">
    <property type="entry name" value="Thioesterase/thiol ester dehydrase-isomerase"/>
    <property type="match status" value="1"/>
</dbReference>
<dbReference type="CDD" id="cd03454">
    <property type="entry name" value="YdeM"/>
    <property type="match status" value="1"/>
</dbReference>
<name>A0ABY2XGG7_9GAMM</name>
<reference evidence="2 3" key="1">
    <citation type="submission" date="2019-05" db="EMBL/GenBank/DDBJ databases">
        <title>Genome of Alcanivorax gelatiniphagus, an oil degrading marine bacteria.</title>
        <authorList>
            <person name="Kwon K.K."/>
        </authorList>
    </citation>
    <scope>NUCLEOTIDE SEQUENCE [LARGE SCALE GENOMIC DNA]</scope>
    <source>
        <strain evidence="2 3">MEBiC 08158</strain>
    </source>
</reference>
<accession>A0ABY2XGG7</accession>